<protein>
    <recommendedName>
        <fullName evidence="1">Protein transport protein SEC23</fullName>
    </recommendedName>
</protein>
<dbReference type="GO" id="GO:0005096">
    <property type="term" value="F:GTPase activator activity"/>
    <property type="evidence" value="ECO:0007669"/>
    <property type="project" value="TreeGrafter"/>
</dbReference>
<dbReference type="GO" id="GO:0005789">
    <property type="term" value="C:endoplasmic reticulum membrane"/>
    <property type="evidence" value="ECO:0007669"/>
    <property type="project" value="UniProtKB-SubCell"/>
</dbReference>
<keyword evidence="1" id="KW-0813">Transport</keyword>
<dbReference type="PANTHER" id="PTHR11141">
    <property type="entry name" value="PROTEIN TRANSPORT PROTEIN SEC23"/>
    <property type="match status" value="1"/>
</dbReference>
<comment type="caution">
    <text evidence="2">The sequence shown here is derived from an EMBL/GenBank/DDBJ whole genome shotgun (WGS) entry which is preliminary data.</text>
</comment>
<reference evidence="2" key="1">
    <citation type="submission" date="2023-10" db="EMBL/GenBank/DDBJ databases">
        <title>Genome assemblies of two species of porcelain crab, Petrolisthes cinctipes and Petrolisthes manimaculis (Anomura: Porcellanidae).</title>
        <authorList>
            <person name="Angst P."/>
        </authorList>
    </citation>
    <scope>NUCLEOTIDE SEQUENCE</scope>
    <source>
        <strain evidence="2">PB745_01</strain>
        <tissue evidence="2">Gill</tissue>
    </source>
</reference>
<dbReference type="GO" id="GO:0030127">
    <property type="term" value="C:COPII vesicle coat"/>
    <property type="evidence" value="ECO:0007669"/>
    <property type="project" value="TreeGrafter"/>
</dbReference>
<sequence length="112" mass="12619">MDQVGLLEMKSMPQCTGGHMVLGRRFNSLQFRWTLRRVFNHNNNDGSLDMVFNATVQVITQQGINVLNKKSEAVKPFLWRVGGLDSHSSLSLYFDTSNATRNGAINDDFNVV</sequence>
<keyword evidence="1" id="KW-0862">Zinc</keyword>
<evidence type="ECO:0000256" key="1">
    <source>
        <dbReference type="RuleBase" id="RU365030"/>
    </source>
</evidence>
<dbReference type="GO" id="GO:0070971">
    <property type="term" value="C:endoplasmic reticulum exit site"/>
    <property type="evidence" value="ECO:0007669"/>
    <property type="project" value="TreeGrafter"/>
</dbReference>
<dbReference type="GO" id="GO:0046872">
    <property type="term" value="F:metal ion binding"/>
    <property type="evidence" value="ECO:0007669"/>
    <property type="project" value="UniProtKB-KW"/>
</dbReference>
<dbReference type="PANTHER" id="PTHR11141:SF0">
    <property type="entry name" value="PROTEIN TRANSPORT PROTEIN SEC23"/>
    <property type="match status" value="1"/>
</dbReference>
<dbReference type="InterPro" id="IPR036465">
    <property type="entry name" value="vWFA_dom_sf"/>
</dbReference>
<keyword evidence="1" id="KW-0653">Protein transport</keyword>
<dbReference type="GO" id="GO:0090110">
    <property type="term" value="P:COPII-coated vesicle cargo loading"/>
    <property type="evidence" value="ECO:0007669"/>
    <property type="project" value="TreeGrafter"/>
</dbReference>
<dbReference type="Proteomes" id="UP001286313">
    <property type="component" value="Unassembled WGS sequence"/>
</dbReference>
<keyword evidence="1" id="KW-0968">Cytoplasmic vesicle</keyword>
<gene>
    <name evidence="2" type="ORF">Pcinc_034149</name>
</gene>
<evidence type="ECO:0000313" key="2">
    <source>
        <dbReference type="EMBL" id="KAK3859759.1"/>
    </source>
</evidence>
<dbReference type="EMBL" id="JAWQEG010004927">
    <property type="protein sequence ID" value="KAK3859759.1"/>
    <property type="molecule type" value="Genomic_DNA"/>
</dbReference>
<keyword evidence="1" id="KW-0479">Metal-binding</keyword>
<evidence type="ECO:0000313" key="3">
    <source>
        <dbReference type="Proteomes" id="UP001286313"/>
    </source>
</evidence>
<dbReference type="SUPFAM" id="SSF53300">
    <property type="entry name" value="vWA-like"/>
    <property type="match status" value="1"/>
</dbReference>
<comment type="function">
    <text evidence="1">Component of the coat protein complex II (COPII) which promotes the formation of transport vesicles from the endoplasmic reticulum (ER). The coat has two main functions, the physical deformation of the endoplasmic reticulum membrane into vesicles and the selection of cargo molecules.</text>
</comment>
<accession>A0AAE1EQS8</accession>
<comment type="subcellular location">
    <subcellularLocation>
        <location evidence="1">Cytoplasmic vesicle</location>
        <location evidence="1">COPII-coated vesicle membrane</location>
        <topology evidence="1">Peripheral membrane protein</topology>
        <orientation evidence="1">Cytoplasmic side</orientation>
    </subcellularLocation>
    <subcellularLocation>
        <location evidence="1">Endoplasmic reticulum membrane</location>
        <topology evidence="1">Peripheral membrane protein</topology>
        <orientation evidence="1">Cytoplasmic side</orientation>
    </subcellularLocation>
</comment>
<keyword evidence="1" id="KW-0472">Membrane</keyword>
<proteinExistence type="inferred from homology"/>
<dbReference type="GO" id="GO:0015031">
    <property type="term" value="P:protein transport"/>
    <property type="evidence" value="ECO:0007669"/>
    <property type="project" value="UniProtKB-KW"/>
</dbReference>
<keyword evidence="1" id="KW-0963">Cytoplasm</keyword>
<name>A0AAE1EQS8_PETCI</name>
<organism evidence="2 3">
    <name type="scientific">Petrolisthes cinctipes</name>
    <name type="common">Flat porcelain crab</name>
    <dbReference type="NCBI Taxonomy" id="88211"/>
    <lineage>
        <taxon>Eukaryota</taxon>
        <taxon>Metazoa</taxon>
        <taxon>Ecdysozoa</taxon>
        <taxon>Arthropoda</taxon>
        <taxon>Crustacea</taxon>
        <taxon>Multicrustacea</taxon>
        <taxon>Malacostraca</taxon>
        <taxon>Eumalacostraca</taxon>
        <taxon>Eucarida</taxon>
        <taxon>Decapoda</taxon>
        <taxon>Pleocyemata</taxon>
        <taxon>Anomura</taxon>
        <taxon>Galatheoidea</taxon>
        <taxon>Porcellanidae</taxon>
        <taxon>Petrolisthes</taxon>
    </lineage>
</organism>
<comment type="similarity">
    <text evidence="1">Belongs to the SEC23/SEC24 family. SEC23 subfamily.</text>
</comment>
<keyword evidence="3" id="KW-1185">Reference proteome</keyword>
<dbReference type="InterPro" id="IPR037364">
    <property type="entry name" value="Sec23"/>
</dbReference>
<dbReference type="AlphaFoldDB" id="A0AAE1EQS8"/>
<dbReference type="Gene3D" id="3.40.50.410">
    <property type="entry name" value="von Willebrand factor, type A domain"/>
    <property type="match status" value="1"/>
</dbReference>
<keyword evidence="1" id="KW-0931">ER-Golgi transport</keyword>
<keyword evidence="1" id="KW-0256">Endoplasmic reticulum</keyword>